<name>A0A6P2GVG0_9BURK</name>
<dbReference type="InterPro" id="IPR008727">
    <property type="entry name" value="PAAR_motif"/>
</dbReference>
<dbReference type="AlphaFoldDB" id="A0A6P2GVG0"/>
<organism evidence="1 2">
    <name type="scientific">Burkholderia pseudomultivorans</name>
    <dbReference type="NCBI Taxonomy" id="1207504"/>
    <lineage>
        <taxon>Bacteria</taxon>
        <taxon>Pseudomonadati</taxon>
        <taxon>Pseudomonadota</taxon>
        <taxon>Betaproteobacteria</taxon>
        <taxon>Burkholderiales</taxon>
        <taxon>Burkholderiaceae</taxon>
        <taxon>Burkholderia</taxon>
        <taxon>Burkholderia cepacia complex</taxon>
    </lineage>
</organism>
<accession>A0A6P2GVG0</accession>
<proteinExistence type="predicted"/>
<gene>
    <name evidence="1" type="ORF">BPS26883_00199</name>
</gene>
<reference evidence="1 2" key="1">
    <citation type="submission" date="2019-09" db="EMBL/GenBank/DDBJ databases">
        <authorList>
            <person name="Depoorter E."/>
        </authorList>
    </citation>
    <scope>NUCLEOTIDE SEQUENCE [LARGE SCALE GENOMIC DNA]</scope>
    <source>
        <strain evidence="1">LMG 26883</strain>
    </source>
</reference>
<dbReference type="EMBL" id="CABVPP010000001">
    <property type="protein sequence ID" value="VWB08214.1"/>
    <property type="molecule type" value="Genomic_DNA"/>
</dbReference>
<dbReference type="Pfam" id="PF05488">
    <property type="entry name" value="PAAR_motif"/>
    <property type="match status" value="1"/>
</dbReference>
<dbReference type="CDD" id="cd14744">
    <property type="entry name" value="PAAR_CT_2"/>
    <property type="match status" value="1"/>
</dbReference>
<dbReference type="Proteomes" id="UP000494162">
    <property type="component" value="Unassembled WGS sequence"/>
</dbReference>
<sequence>MCICWCVREFAGQYFVGFAWSLPGFLRSAGEQACNRSFANLSKDPTMSRRAVRNGDPTTTGGFVTATTATMFHKDKHVALDGDEATCGNCKGSFKIVGSATRMTWHGRNVVLEGDHVLCPCGTNRVLAGSDCTIFYDVSDGAAGIGARSSSALTRSVTPVVHDEQFVIRDKRTKQPLSNVRYWIKDQSGNVLASGSSDASGCTLRVRTEGPQTLKLFVGD</sequence>
<evidence type="ECO:0000313" key="2">
    <source>
        <dbReference type="Proteomes" id="UP000494162"/>
    </source>
</evidence>
<protein>
    <submittedName>
        <fullName evidence="1">Bacteriophage gp29 protein</fullName>
    </submittedName>
</protein>
<evidence type="ECO:0000313" key="1">
    <source>
        <dbReference type="EMBL" id="VWB08214.1"/>
    </source>
</evidence>